<comment type="caution">
    <text evidence="3">The sequence shown here is derived from an EMBL/GenBank/DDBJ whole genome shotgun (WGS) entry which is preliminary data.</text>
</comment>
<evidence type="ECO:0000256" key="1">
    <source>
        <dbReference type="SAM" id="Phobius"/>
    </source>
</evidence>
<dbReference type="PANTHER" id="PTHR30336">
    <property type="entry name" value="INNER MEMBRANE PROTEIN, PROBABLE PERMEASE"/>
    <property type="match status" value="1"/>
</dbReference>
<dbReference type="AlphaFoldDB" id="A0A512NIY2"/>
<protein>
    <recommendedName>
        <fullName evidence="2">DUF218 domain-containing protein</fullName>
    </recommendedName>
</protein>
<keyword evidence="1" id="KW-1133">Transmembrane helix</keyword>
<dbReference type="InterPro" id="IPR003848">
    <property type="entry name" value="DUF218"/>
</dbReference>
<dbReference type="Pfam" id="PF02698">
    <property type="entry name" value="DUF218"/>
    <property type="match status" value="1"/>
</dbReference>
<dbReference type="Gene3D" id="3.40.50.620">
    <property type="entry name" value="HUPs"/>
    <property type="match status" value="1"/>
</dbReference>
<dbReference type="GO" id="GO:0000270">
    <property type="term" value="P:peptidoglycan metabolic process"/>
    <property type="evidence" value="ECO:0007669"/>
    <property type="project" value="TreeGrafter"/>
</dbReference>
<evidence type="ECO:0000313" key="4">
    <source>
        <dbReference type="Proteomes" id="UP000321058"/>
    </source>
</evidence>
<keyword evidence="1" id="KW-0472">Membrane</keyword>
<proteinExistence type="predicted"/>
<feature type="transmembrane region" description="Helical" evidence="1">
    <location>
        <begin position="12"/>
        <end position="37"/>
    </location>
</feature>
<organism evidence="3 4">
    <name type="scientific">Reyranella soli</name>
    <dbReference type="NCBI Taxonomy" id="1230389"/>
    <lineage>
        <taxon>Bacteria</taxon>
        <taxon>Pseudomonadati</taxon>
        <taxon>Pseudomonadota</taxon>
        <taxon>Alphaproteobacteria</taxon>
        <taxon>Hyphomicrobiales</taxon>
        <taxon>Reyranellaceae</taxon>
        <taxon>Reyranella</taxon>
    </lineage>
</organism>
<feature type="transmembrane region" description="Helical" evidence="1">
    <location>
        <begin position="44"/>
        <end position="68"/>
    </location>
</feature>
<dbReference type="GO" id="GO:0043164">
    <property type="term" value="P:Gram-negative-bacterium-type cell wall biogenesis"/>
    <property type="evidence" value="ECO:0007669"/>
    <property type="project" value="TreeGrafter"/>
</dbReference>
<dbReference type="EMBL" id="BKAJ01000113">
    <property type="protein sequence ID" value="GEP58913.1"/>
    <property type="molecule type" value="Genomic_DNA"/>
</dbReference>
<evidence type="ECO:0000313" key="3">
    <source>
        <dbReference type="EMBL" id="GEP58913.1"/>
    </source>
</evidence>
<dbReference type="PANTHER" id="PTHR30336:SF4">
    <property type="entry name" value="ENVELOPE BIOGENESIS FACTOR ELYC"/>
    <property type="match status" value="1"/>
</dbReference>
<accession>A0A512NIY2</accession>
<feature type="domain" description="DUF218" evidence="2">
    <location>
        <begin position="85"/>
        <end position="243"/>
    </location>
</feature>
<evidence type="ECO:0000259" key="2">
    <source>
        <dbReference type="Pfam" id="PF02698"/>
    </source>
</evidence>
<dbReference type="GO" id="GO:0005886">
    <property type="term" value="C:plasma membrane"/>
    <property type="evidence" value="ECO:0007669"/>
    <property type="project" value="TreeGrafter"/>
</dbReference>
<dbReference type="CDD" id="cd06259">
    <property type="entry name" value="YdcF-like"/>
    <property type="match status" value="1"/>
</dbReference>
<dbReference type="InterPro" id="IPR051599">
    <property type="entry name" value="Cell_Envelope_Assoc"/>
</dbReference>
<name>A0A512NIY2_9HYPH</name>
<dbReference type="InterPro" id="IPR014729">
    <property type="entry name" value="Rossmann-like_a/b/a_fold"/>
</dbReference>
<keyword evidence="1" id="KW-0812">Transmembrane</keyword>
<dbReference type="Proteomes" id="UP000321058">
    <property type="component" value="Unassembled WGS sequence"/>
</dbReference>
<keyword evidence="4" id="KW-1185">Reference proteome</keyword>
<gene>
    <name evidence="3" type="ORF">RSO01_60790</name>
</gene>
<sequence length="251" mass="25859">MGVTATTPLFAVVRGLLGVLALPPVLLLLAALAGAWLGWRGRRVGAAVAVLGIAATLLLATPMASGLLLASLEGAAPAVLAAPGAIVILSAEARNGPDGSDVGPLTLERLRRGAVLQRETGLPLLVTGGPPSPETPPTAAAMRAALQQDFSVPVRWEEPAALNTGDNLRLAAAMLRQAGIGSAYLVTHAWHMPRAQLEAARAGLSVLPAAVPRPRRPDGRLTDWLPRADCLAMSWLALHEWGGLAAMKVGL</sequence>
<reference evidence="3 4" key="1">
    <citation type="submission" date="2019-07" db="EMBL/GenBank/DDBJ databases">
        <title>Whole genome shotgun sequence of Reyranella soli NBRC 108950.</title>
        <authorList>
            <person name="Hosoyama A."/>
            <person name="Uohara A."/>
            <person name="Ohji S."/>
            <person name="Ichikawa N."/>
        </authorList>
    </citation>
    <scope>NUCLEOTIDE SEQUENCE [LARGE SCALE GENOMIC DNA]</scope>
    <source>
        <strain evidence="3 4">NBRC 108950</strain>
    </source>
</reference>